<dbReference type="PANTHER" id="PTHR47628">
    <property type="match status" value="1"/>
</dbReference>
<feature type="chain" id="PRO_5017692482" evidence="3">
    <location>
        <begin position="22"/>
        <end position="382"/>
    </location>
</feature>
<proteinExistence type="inferred from homology"/>
<dbReference type="Pfam" id="PF13458">
    <property type="entry name" value="Peripla_BP_6"/>
    <property type="match status" value="1"/>
</dbReference>
<comment type="similarity">
    <text evidence="1">Belongs to the leucine-binding protein family.</text>
</comment>
<reference evidence="5 6" key="1">
    <citation type="submission" date="2017-03" db="EMBL/GenBank/DDBJ databases">
        <title>Genome analysis of Rhizobial strains effectives or ineffectives for nitrogen fixation isolated from bean seeds.</title>
        <authorList>
            <person name="Peralta H."/>
            <person name="Aguilar-Vera A."/>
            <person name="Mora Y."/>
            <person name="Vargas-Lagunas C."/>
            <person name="Girard L."/>
            <person name="Mora J."/>
        </authorList>
    </citation>
    <scope>NUCLEOTIDE SEQUENCE [LARGE SCALE GENOMIC DNA]</scope>
    <source>
        <strain evidence="5 6">CCGM5</strain>
    </source>
</reference>
<evidence type="ECO:0000313" key="6">
    <source>
        <dbReference type="Proteomes" id="UP000256748"/>
    </source>
</evidence>
<dbReference type="SUPFAM" id="SSF53822">
    <property type="entry name" value="Periplasmic binding protein-like I"/>
    <property type="match status" value="1"/>
</dbReference>
<gene>
    <name evidence="5" type="ORF">B5K10_32635</name>
</gene>
<sequence>MQMKTIILTLASAAFATAAFAEDPIKIGVPVGLSGANSVVAPSVVQAAELAVEEINAKGGVLGRPLALEIADDASGAAGAQKAFDSLVFQKEVNVVISMETSAARNAGLPIISKGDVPYIYTSFYEGKSCNAKLFVNAWVPEQQVPPVVDNFIGKQGAKKFFLIGSDYSFGRGMLTFAKGYIEKSGGQVVGEEYLPMDGSDWTAIISKVRSSGADAIITSTAGGAPNVTLTKQLRSSGVTLPYGNLAVDEGTAKSMGADAKDIFLSASYVTGIDSPENKAFLSAMEKKFGKELRTPNDLSVPQYEAIYLYKAAVEKAGSTDTADVLKALPDVSFTGPRGKISMNKQHHAPLTMYLGQVKDDGSVAVVDSFKDVDPGDQCPNL</sequence>
<evidence type="ECO:0000256" key="2">
    <source>
        <dbReference type="ARBA" id="ARBA00022729"/>
    </source>
</evidence>
<dbReference type="EMBL" id="NAOO01000045">
    <property type="protein sequence ID" value="RFB82438.1"/>
    <property type="molecule type" value="Genomic_DNA"/>
</dbReference>
<name>A0A3E1AZA9_RHILT</name>
<dbReference type="InterPro" id="IPR028081">
    <property type="entry name" value="Leu-bd"/>
</dbReference>
<evidence type="ECO:0000256" key="1">
    <source>
        <dbReference type="ARBA" id="ARBA00010062"/>
    </source>
</evidence>
<organism evidence="5 6">
    <name type="scientific">Rhizobium leguminosarum bv. trifolii</name>
    <dbReference type="NCBI Taxonomy" id="386"/>
    <lineage>
        <taxon>Bacteria</taxon>
        <taxon>Pseudomonadati</taxon>
        <taxon>Pseudomonadota</taxon>
        <taxon>Alphaproteobacteria</taxon>
        <taxon>Hyphomicrobiales</taxon>
        <taxon>Rhizobiaceae</taxon>
        <taxon>Rhizobium/Agrobacterium group</taxon>
        <taxon>Rhizobium</taxon>
    </lineage>
</organism>
<evidence type="ECO:0000256" key="3">
    <source>
        <dbReference type="SAM" id="SignalP"/>
    </source>
</evidence>
<dbReference type="PANTHER" id="PTHR47628:SF1">
    <property type="entry name" value="ALIPHATIC AMIDASE EXPRESSION-REGULATING PROTEIN"/>
    <property type="match status" value="1"/>
</dbReference>
<dbReference type="CDD" id="cd06331">
    <property type="entry name" value="PBP1_AmiC-like"/>
    <property type="match status" value="1"/>
</dbReference>
<feature type="domain" description="Leucine-binding protein" evidence="4">
    <location>
        <begin position="24"/>
        <end position="362"/>
    </location>
</feature>
<dbReference type="Gene3D" id="3.40.50.2300">
    <property type="match status" value="2"/>
</dbReference>
<dbReference type="RefSeq" id="WP_116276619.1">
    <property type="nucleotide sequence ID" value="NZ_KZ859531.1"/>
</dbReference>
<evidence type="ECO:0000259" key="4">
    <source>
        <dbReference type="Pfam" id="PF13458"/>
    </source>
</evidence>
<keyword evidence="2 3" id="KW-0732">Signal</keyword>
<accession>A0A3E1AZA9</accession>
<dbReference type="InterPro" id="IPR028082">
    <property type="entry name" value="Peripla_BP_I"/>
</dbReference>
<dbReference type="AlphaFoldDB" id="A0A3E1AZA9"/>
<protein>
    <submittedName>
        <fullName evidence="5">Amino acid ABC transporter</fullName>
    </submittedName>
</protein>
<evidence type="ECO:0000313" key="5">
    <source>
        <dbReference type="EMBL" id="RFB82438.1"/>
    </source>
</evidence>
<dbReference type="Proteomes" id="UP000256748">
    <property type="component" value="Unassembled WGS sequence"/>
</dbReference>
<feature type="signal peptide" evidence="3">
    <location>
        <begin position="1"/>
        <end position="21"/>
    </location>
</feature>
<comment type="caution">
    <text evidence="5">The sequence shown here is derived from an EMBL/GenBank/DDBJ whole genome shotgun (WGS) entry which is preliminary data.</text>
</comment>